<gene>
    <name evidence="1" type="ORF">ES288_A07G069900v1</name>
</gene>
<dbReference type="EMBL" id="CM017694">
    <property type="protein sequence ID" value="TYH09112.1"/>
    <property type="molecule type" value="Genomic_DNA"/>
</dbReference>
<reference evidence="1 2" key="1">
    <citation type="submission" date="2019-06" db="EMBL/GenBank/DDBJ databases">
        <title>WGS assembly of Gossypium darwinii.</title>
        <authorList>
            <person name="Chen Z.J."/>
            <person name="Sreedasyam A."/>
            <person name="Ando A."/>
            <person name="Song Q."/>
            <person name="De L."/>
            <person name="Hulse-Kemp A."/>
            <person name="Ding M."/>
            <person name="Ye W."/>
            <person name="Kirkbride R."/>
            <person name="Jenkins J."/>
            <person name="Plott C."/>
            <person name="Lovell J."/>
            <person name="Lin Y.-M."/>
            <person name="Vaughn R."/>
            <person name="Liu B."/>
            <person name="Li W."/>
            <person name="Simpson S."/>
            <person name="Scheffler B."/>
            <person name="Saski C."/>
            <person name="Grover C."/>
            <person name="Hu G."/>
            <person name="Conover J."/>
            <person name="Carlson J."/>
            <person name="Shu S."/>
            <person name="Boston L."/>
            <person name="Williams M."/>
            <person name="Peterson D."/>
            <person name="Mcgee K."/>
            <person name="Jones D."/>
            <person name="Wendel J."/>
            <person name="Stelly D."/>
            <person name="Grimwood J."/>
            <person name="Schmutz J."/>
        </authorList>
    </citation>
    <scope>NUCLEOTIDE SEQUENCE [LARGE SCALE GENOMIC DNA]</scope>
    <source>
        <strain evidence="1">1808015.09</strain>
    </source>
</reference>
<dbReference type="AlphaFoldDB" id="A0A5D2FU96"/>
<proteinExistence type="predicted"/>
<name>A0A5D2FU96_GOSDA</name>
<organism evidence="1 2">
    <name type="scientific">Gossypium darwinii</name>
    <name type="common">Darwin's cotton</name>
    <name type="synonym">Gossypium barbadense var. darwinii</name>
    <dbReference type="NCBI Taxonomy" id="34276"/>
    <lineage>
        <taxon>Eukaryota</taxon>
        <taxon>Viridiplantae</taxon>
        <taxon>Streptophyta</taxon>
        <taxon>Embryophyta</taxon>
        <taxon>Tracheophyta</taxon>
        <taxon>Spermatophyta</taxon>
        <taxon>Magnoliopsida</taxon>
        <taxon>eudicotyledons</taxon>
        <taxon>Gunneridae</taxon>
        <taxon>Pentapetalae</taxon>
        <taxon>rosids</taxon>
        <taxon>malvids</taxon>
        <taxon>Malvales</taxon>
        <taxon>Malvaceae</taxon>
        <taxon>Malvoideae</taxon>
        <taxon>Gossypium</taxon>
    </lineage>
</organism>
<evidence type="ECO:0000313" key="1">
    <source>
        <dbReference type="EMBL" id="TYH09112.1"/>
    </source>
</evidence>
<accession>A0A5D2FU96</accession>
<dbReference type="Proteomes" id="UP000323506">
    <property type="component" value="Chromosome A07"/>
</dbReference>
<protein>
    <submittedName>
        <fullName evidence="1">Uncharacterized protein</fullName>
    </submittedName>
</protein>
<evidence type="ECO:0000313" key="2">
    <source>
        <dbReference type="Proteomes" id="UP000323506"/>
    </source>
</evidence>
<keyword evidence="2" id="KW-1185">Reference proteome</keyword>
<sequence length="69" mass="7604">MFLTFSARVLPKPHAAAGPSPLLVAYSAHEGLVRLYGRGAVSQGCWRLQICWANRAYFILGYKFIAFGS</sequence>